<evidence type="ECO:0000259" key="8">
    <source>
        <dbReference type="Pfam" id="PF00082"/>
    </source>
</evidence>
<dbReference type="InterPro" id="IPR022398">
    <property type="entry name" value="Peptidase_S8_His-AS"/>
</dbReference>
<dbReference type="InterPro" id="IPR015500">
    <property type="entry name" value="Peptidase_S8_subtilisin-rel"/>
</dbReference>
<dbReference type="Gene3D" id="2.60.40.10">
    <property type="entry name" value="Immunoglobulins"/>
    <property type="match status" value="1"/>
</dbReference>
<dbReference type="InterPro" id="IPR023828">
    <property type="entry name" value="Peptidase_S8_Ser-AS"/>
</dbReference>
<dbReference type="EMBL" id="JANYMP010000002">
    <property type="protein sequence ID" value="MCS7476292.1"/>
    <property type="molecule type" value="Genomic_DNA"/>
</dbReference>
<evidence type="ECO:0000313" key="9">
    <source>
        <dbReference type="EMBL" id="MCS7476292.1"/>
    </source>
</evidence>
<evidence type="ECO:0000256" key="2">
    <source>
        <dbReference type="ARBA" id="ARBA00022670"/>
    </source>
</evidence>
<dbReference type="SUPFAM" id="SSF52743">
    <property type="entry name" value="Subtilisin-like"/>
    <property type="match status" value="1"/>
</dbReference>
<dbReference type="Proteomes" id="UP001141259">
    <property type="component" value="Unassembled WGS sequence"/>
</dbReference>
<gene>
    <name evidence="9" type="ORF">NZH93_05460</name>
</gene>
<name>A0A9X2VGZ0_9PSEU</name>
<keyword evidence="4 6" id="KW-0720">Serine protease</keyword>
<dbReference type="PRINTS" id="PR00723">
    <property type="entry name" value="SUBTILISIN"/>
</dbReference>
<keyword evidence="3 6" id="KW-0378">Hydrolase</keyword>
<dbReference type="GO" id="GO:0006508">
    <property type="term" value="P:proteolysis"/>
    <property type="evidence" value="ECO:0007669"/>
    <property type="project" value="UniProtKB-KW"/>
</dbReference>
<feature type="domain" description="Peptidase S8/S53" evidence="8">
    <location>
        <begin position="169"/>
        <end position="433"/>
    </location>
</feature>
<dbReference type="Gene3D" id="3.40.50.200">
    <property type="entry name" value="Peptidase S8/S53 domain"/>
    <property type="match status" value="1"/>
</dbReference>
<evidence type="ECO:0000256" key="4">
    <source>
        <dbReference type="ARBA" id="ARBA00022825"/>
    </source>
</evidence>
<evidence type="ECO:0000256" key="6">
    <source>
        <dbReference type="PROSITE-ProRule" id="PRU01240"/>
    </source>
</evidence>
<comment type="caution">
    <text evidence="9">The sequence shown here is derived from an EMBL/GenBank/DDBJ whole genome shotgun (WGS) entry which is preliminary data.</text>
</comment>
<keyword evidence="2 6" id="KW-0645">Protease</keyword>
<dbReference type="InterPro" id="IPR013783">
    <property type="entry name" value="Ig-like_fold"/>
</dbReference>
<dbReference type="Pfam" id="PF00082">
    <property type="entry name" value="Peptidase_S8"/>
    <property type="match status" value="1"/>
</dbReference>
<dbReference type="GO" id="GO:0004252">
    <property type="term" value="F:serine-type endopeptidase activity"/>
    <property type="evidence" value="ECO:0007669"/>
    <property type="project" value="UniProtKB-UniRule"/>
</dbReference>
<dbReference type="AlphaFoldDB" id="A0A9X2VGZ0"/>
<evidence type="ECO:0000256" key="5">
    <source>
        <dbReference type="PIRSR" id="PIRSR615500-1"/>
    </source>
</evidence>
<dbReference type="PROSITE" id="PS00138">
    <property type="entry name" value="SUBTILASE_SER"/>
    <property type="match status" value="1"/>
</dbReference>
<dbReference type="GO" id="GO:0005975">
    <property type="term" value="P:carbohydrate metabolic process"/>
    <property type="evidence" value="ECO:0007669"/>
    <property type="project" value="UniProtKB-ARBA"/>
</dbReference>
<organism evidence="9 10">
    <name type="scientific">Umezawaea endophytica</name>
    <dbReference type="NCBI Taxonomy" id="1654476"/>
    <lineage>
        <taxon>Bacteria</taxon>
        <taxon>Bacillati</taxon>
        <taxon>Actinomycetota</taxon>
        <taxon>Actinomycetes</taxon>
        <taxon>Pseudonocardiales</taxon>
        <taxon>Pseudonocardiaceae</taxon>
        <taxon>Umezawaea</taxon>
    </lineage>
</organism>
<keyword evidence="10" id="KW-1185">Reference proteome</keyword>
<evidence type="ECO:0000313" key="10">
    <source>
        <dbReference type="Proteomes" id="UP001141259"/>
    </source>
</evidence>
<protein>
    <submittedName>
        <fullName evidence="9">S8 family peptidase</fullName>
    </submittedName>
</protein>
<feature type="active site" description="Charge relay system" evidence="5 6">
    <location>
        <position position="210"/>
    </location>
</feature>
<dbReference type="InterPro" id="IPR050131">
    <property type="entry name" value="Peptidase_S8_subtilisin-like"/>
</dbReference>
<dbReference type="InterPro" id="IPR000209">
    <property type="entry name" value="Peptidase_S8/S53_dom"/>
</dbReference>
<dbReference type="PANTHER" id="PTHR43806">
    <property type="entry name" value="PEPTIDASE S8"/>
    <property type="match status" value="1"/>
</dbReference>
<dbReference type="CDD" id="cd07487">
    <property type="entry name" value="Peptidases_S8_1"/>
    <property type="match status" value="1"/>
</dbReference>
<dbReference type="RefSeq" id="WP_259621797.1">
    <property type="nucleotide sequence ID" value="NZ_JANYMP010000002.1"/>
</dbReference>
<dbReference type="PROSITE" id="PS00137">
    <property type="entry name" value="SUBTILASE_HIS"/>
    <property type="match status" value="1"/>
</dbReference>
<dbReference type="PROSITE" id="PS51892">
    <property type="entry name" value="SUBTILASE"/>
    <property type="match status" value="1"/>
</dbReference>
<comment type="similarity">
    <text evidence="1 6 7">Belongs to the peptidase S8 family.</text>
</comment>
<evidence type="ECO:0000256" key="1">
    <source>
        <dbReference type="ARBA" id="ARBA00011073"/>
    </source>
</evidence>
<proteinExistence type="inferred from homology"/>
<dbReference type="InterPro" id="IPR023827">
    <property type="entry name" value="Peptidase_S8_Asp-AS"/>
</dbReference>
<dbReference type="PROSITE" id="PS00136">
    <property type="entry name" value="SUBTILASE_ASP"/>
    <property type="match status" value="1"/>
</dbReference>
<reference evidence="9" key="1">
    <citation type="submission" date="2022-08" db="EMBL/GenBank/DDBJ databases">
        <authorList>
            <person name="Tistechok S."/>
            <person name="Samborskyy M."/>
            <person name="Roman I."/>
        </authorList>
    </citation>
    <scope>NUCLEOTIDE SEQUENCE</scope>
    <source>
        <strain evidence="9">DSM 103496</strain>
    </source>
</reference>
<accession>A0A9X2VGZ0</accession>
<dbReference type="PANTHER" id="PTHR43806:SF11">
    <property type="entry name" value="CEREVISIN-RELATED"/>
    <property type="match status" value="1"/>
</dbReference>
<dbReference type="InterPro" id="IPR036852">
    <property type="entry name" value="Peptidase_S8/S53_dom_sf"/>
</dbReference>
<feature type="active site" description="Charge relay system" evidence="5 6">
    <location>
        <position position="386"/>
    </location>
</feature>
<evidence type="ECO:0000256" key="3">
    <source>
        <dbReference type="ARBA" id="ARBA00022801"/>
    </source>
</evidence>
<sequence>MTLLTGDQVFPGSKGSAGYLKPGPGREGMRFSTFETEGHSYVVPADAEPLLAKGVLDQRLFDVTELIDSGYGDERRDTVPLIVTYRSGQRPFAATAGTTVTLDLPSVGGVAVDAEKSADSGLWTGLTGVGALASSGIEKVWLDGVRTASLDHSVPQIGAPAAWQAGYTGEGVTVAVLDTGVDQTHPDLADREVAERNFSASKDAVDHYGHGTHVASIIAGTGVKAGGKYKGVAHGARILDVKVLNDSGSGADSGIIAGMQWAAEQGAAVANMSLGGYDSPGVDPLEEAVNTLSTKYGTLFVIAAGNSGPGASTIGSPGTADEALTVGAVDRDNAIADFSSRGPVVGGGVIKPDITAPGVDIVAARHADGRIGAPVVDGYTALSGTSMATPHVAGAAALLAQQYPEATREQLKARLIASAAPTAGLTPFEQGAGRVDSARAMSQSITSLPNSVAFGAHQWPHTGEPLITKEVSYSNDGAVPLTLDLRVDTTAPGGAPAPAGLFAVVPAQLTVPAGGTATVTVTADVGKAPAGGQFGGALVATSGSVSARTAVVVDLEPESYELVVNGIQRSGEKAAYYSAFMTDVKTGELLFLDKDADGTLRRRVPIGQYLLSGSVQGSGAEYTHDSFSYPNLTVSGPTTIDLDARLAKPIVVTLPDPTARLSLLETGFQRVYGSRTYQIGGFSFGGSVSHVGLAHLGPEAPANEVVGKLSTSWVAKEGAEFYGLAWYLRGRTHTGLTKVIRKEDLATVKVDVGAPQPGESVTIGNVSTVHGQGKWGWGAIESFAAPGVRTEFYGGENADWARRLNVQSPQGYRGGLDGPPKSYVPRKSYEESFYHAVFGPSLTDNRDWPWLYRNDSELVANLPLFGDGAGNAGHATTTGTMKVYRDGELLAENTSPGYGRFALPDGAANYRLTTEATRSTSPFSTRVSAAWTFKSDRTTKVTALPISVIRYTPKLDAAGTAPAGRVFQVPVAVQNQAGAAQARKRITSAEVSYDSGATWRSVAVNGGCVLRLSHPKDAKSVSLRAKAGDRSGNTVEQTIIDAYLLR</sequence>
<feature type="active site" description="Charge relay system" evidence="5 6">
    <location>
        <position position="178"/>
    </location>
</feature>
<evidence type="ECO:0000256" key="7">
    <source>
        <dbReference type="RuleBase" id="RU003355"/>
    </source>
</evidence>